<comment type="function">
    <text evidence="9">Part of the tripartite ATP-independent periplasmic (TRAP) transport system.</text>
</comment>
<dbReference type="GO" id="GO:0022857">
    <property type="term" value="F:transmembrane transporter activity"/>
    <property type="evidence" value="ECO:0007669"/>
    <property type="project" value="UniProtKB-UniRule"/>
</dbReference>
<dbReference type="EMBL" id="PKLZ01000002">
    <property type="protein sequence ID" value="PLW83467.1"/>
    <property type="molecule type" value="Genomic_DNA"/>
</dbReference>
<comment type="similarity">
    <text evidence="8 9">Belongs to the TRAP transporter small permease family.</text>
</comment>
<dbReference type="PANTHER" id="PTHR35011">
    <property type="entry name" value="2,3-DIKETO-L-GULONATE TRAP TRANSPORTER SMALL PERMEASE PROTEIN YIAM"/>
    <property type="match status" value="1"/>
</dbReference>
<protein>
    <recommendedName>
        <fullName evidence="9">TRAP transporter small permease protein</fullName>
    </recommendedName>
</protein>
<accession>A0A2N5Y4Z7</accession>
<dbReference type="Proteomes" id="UP000234845">
    <property type="component" value="Unassembled WGS sequence"/>
</dbReference>
<evidence type="ECO:0000256" key="9">
    <source>
        <dbReference type="RuleBase" id="RU369079"/>
    </source>
</evidence>
<evidence type="ECO:0000256" key="4">
    <source>
        <dbReference type="ARBA" id="ARBA00022519"/>
    </source>
</evidence>
<feature type="transmembrane region" description="Helical" evidence="9">
    <location>
        <begin position="132"/>
        <end position="152"/>
    </location>
</feature>
<gene>
    <name evidence="11" type="ORF">CWI75_03685</name>
</gene>
<dbReference type="OrthoDB" id="9795655at2"/>
<keyword evidence="2 9" id="KW-0813">Transport</keyword>
<evidence type="ECO:0000256" key="5">
    <source>
        <dbReference type="ARBA" id="ARBA00022692"/>
    </source>
</evidence>
<feature type="domain" description="Tripartite ATP-independent periplasmic transporters DctQ component" evidence="10">
    <location>
        <begin position="29"/>
        <end position="162"/>
    </location>
</feature>
<comment type="subcellular location">
    <subcellularLocation>
        <location evidence="1 9">Cell inner membrane</location>
        <topology evidence="1 9">Multi-pass membrane protein</topology>
    </subcellularLocation>
</comment>
<keyword evidence="4 9" id="KW-0997">Cell inner membrane</keyword>
<feature type="transmembrane region" description="Helical" evidence="9">
    <location>
        <begin position="53"/>
        <end position="70"/>
    </location>
</feature>
<keyword evidence="6 9" id="KW-1133">Transmembrane helix</keyword>
<dbReference type="Pfam" id="PF04290">
    <property type="entry name" value="DctQ"/>
    <property type="match status" value="1"/>
</dbReference>
<feature type="transmembrane region" description="Helical" evidence="9">
    <location>
        <begin position="91"/>
        <end position="112"/>
    </location>
</feature>
<dbReference type="RefSeq" id="WP_101520149.1">
    <property type="nucleotide sequence ID" value="NZ_PKLZ01000002.1"/>
</dbReference>
<comment type="subunit">
    <text evidence="9">The complex comprises the extracytoplasmic solute receptor protein and the two transmembrane proteins.</text>
</comment>
<name>A0A2N5Y4Z7_9GAMM</name>
<evidence type="ECO:0000256" key="8">
    <source>
        <dbReference type="ARBA" id="ARBA00038436"/>
    </source>
</evidence>
<keyword evidence="7 9" id="KW-0472">Membrane</keyword>
<dbReference type="PANTHER" id="PTHR35011:SF4">
    <property type="entry name" value="SLL1102 PROTEIN"/>
    <property type="match status" value="1"/>
</dbReference>
<dbReference type="InterPro" id="IPR055348">
    <property type="entry name" value="DctQ"/>
</dbReference>
<comment type="caution">
    <text evidence="11">The sequence shown here is derived from an EMBL/GenBank/DDBJ whole genome shotgun (WGS) entry which is preliminary data.</text>
</comment>
<feature type="transmembrane region" description="Helical" evidence="9">
    <location>
        <begin position="21"/>
        <end position="41"/>
    </location>
</feature>
<organism evidence="11 12">
    <name type="scientific">Kineobactrum sediminis</name>
    <dbReference type="NCBI Taxonomy" id="1905677"/>
    <lineage>
        <taxon>Bacteria</taxon>
        <taxon>Pseudomonadati</taxon>
        <taxon>Pseudomonadota</taxon>
        <taxon>Gammaproteobacteria</taxon>
        <taxon>Cellvibrionales</taxon>
        <taxon>Halieaceae</taxon>
        <taxon>Kineobactrum</taxon>
    </lineage>
</organism>
<evidence type="ECO:0000256" key="2">
    <source>
        <dbReference type="ARBA" id="ARBA00022448"/>
    </source>
</evidence>
<dbReference type="InterPro" id="IPR007387">
    <property type="entry name" value="TRAP_DctQ"/>
</dbReference>
<dbReference type="GO" id="GO:0005886">
    <property type="term" value="C:plasma membrane"/>
    <property type="evidence" value="ECO:0007669"/>
    <property type="project" value="UniProtKB-SubCell"/>
</dbReference>
<keyword evidence="3" id="KW-1003">Cell membrane</keyword>
<evidence type="ECO:0000313" key="12">
    <source>
        <dbReference type="Proteomes" id="UP000234845"/>
    </source>
</evidence>
<keyword evidence="5 9" id="KW-0812">Transmembrane</keyword>
<evidence type="ECO:0000256" key="7">
    <source>
        <dbReference type="ARBA" id="ARBA00023136"/>
    </source>
</evidence>
<evidence type="ECO:0000256" key="1">
    <source>
        <dbReference type="ARBA" id="ARBA00004429"/>
    </source>
</evidence>
<evidence type="ECO:0000256" key="6">
    <source>
        <dbReference type="ARBA" id="ARBA00022989"/>
    </source>
</evidence>
<sequence length="170" mass="18771">MRVLHLLVNSIDRFTEACGRLLAWLVLAMALLTTSVVVLRYGFSIGSIMAQEAIIYLHGCVFMLGAGYALKHDSHVRVDIFYRRLSRRGQAWVNSLGGVLLLLPLCGFILLISRDYVTASWIIRESSPEPGGIPAVFLLKTLLPLLALNLLLQGLAETLRNVALLIREGS</sequence>
<reference evidence="12" key="1">
    <citation type="submission" date="2017-11" db="EMBL/GenBank/DDBJ databases">
        <title>The draft genome sequence of Chromatocurvus sp. F02.</title>
        <authorList>
            <person name="Du Z.-J."/>
            <person name="Chang Y.-Q."/>
        </authorList>
    </citation>
    <scope>NUCLEOTIDE SEQUENCE [LARGE SCALE GENOMIC DNA]</scope>
    <source>
        <strain evidence="12">F02</strain>
    </source>
</reference>
<evidence type="ECO:0000313" key="11">
    <source>
        <dbReference type="EMBL" id="PLW83467.1"/>
    </source>
</evidence>
<dbReference type="AlphaFoldDB" id="A0A2N5Y4Z7"/>
<evidence type="ECO:0000256" key="3">
    <source>
        <dbReference type="ARBA" id="ARBA00022475"/>
    </source>
</evidence>
<keyword evidence="12" id="KW-1185">Reference proteome</keyword>
<evidence type="ECO:0000259" key="10">
    <source>
        <dbReference type="Pfam" id="PF04290"/>
    </source>
</evidence>
<proteinExistence type="inferred from homology"/>